<dbReference type="Pfam" id="PF04828">
    <property type="entry name" value="GFA"/>
    <property type="match status" value="1"/>
</dbReference>
<dbReference type="InterPro" id="IPR006913">
    <property type="entry name" value="CENP-V/GFA"/>
</dbReference>
<organism evidence="6 7">
    <name type="scientific">Mesorhizobium captivum</name>
    <dbReference type="NCBI Taxonomy" id="3072319"/>
    <lineage>
        <taxon>Bacteria</taxon>
        <taxon>Pseudomonadati</taxon>
        <taxon>Pseudomonadota</taxon>
        <taxon>Alphaproteobacteria</taxon>
        <taxon>Hyphomicrobiales</taxon>
        <taxon>Phyllobacteriaceae</taxon>
        <taxon>Mesorhizobium</taxon>
    </lineage>
</organism>
<protein>
    <submittedName>
        <fullName evidence="6">GFA family protein</fullName>
    </submittedName>
</protein>
<dbReference type="EMBL" id="JAVIJC010000008">
    <property type="protein sequence ID" value="MDX8491994.1"/>
    <property type="molecule type" value="Genomic_DNA"/>
</dbReference>
<sequence length="149" mass="16335">MTRRRLEFGDGPSMITGGCLCGAVRYESRAEPITARLCWCRFCQYIAAGNAAVSVCFPTAHMKIAGDTRDYESVADSGNRMHRRFCPACGVHLFSEAESRPHLIFVRAGTLDDPSMIRPAATIWTIKAPPWACIDTSLPTFEGQPPPVA</sequence>
<feature type="domain" description="CENP-V/GFA" evidence="5">
    <location>
        <begin position="15"/>
        <end position="132"/>
    </location>
</feature>
<keyword evidence="4" id="KW-0456">Lyase</keyword>
<dbReference type="PANTHER" id="PTHR33337">
    <property type="entry name" value="GFA DOMAIN-CONTAINING PROTEIN"/>
    <property type="match status" value="1"/>
</dbReference>
<comment type="similarity">
    <text evidence="1">Belongs to the Gfa family.</text>
</comment>
<dbReference type="RefSeq" id="WP_320226012.1">
    <property type="nucleotide sequence ID" value="NZ_JAVIJB010000002.1"/>
</dbReference>
<evidence type="ECO:0000256" key="3">
    <source>
        <dbReference type="ARBA" id="ARBA00022833"/>
    </source>
</evidence>
<keyword evidence="2" id="KW-0479">Metal-binding</keyword>
<dbReference type="Gene3D" id="3.90.1590.10">
    <property type="entry name" value="glutathione-dependent formaldehyde- activating enzyme (gfa)"/>
    <property type="match status" value="1"/>
</dbReference>
<evidence type="ECO:0000256" key="1">
    <source>
        <dbReference type="ARBA" id="ARBA00005495"/>
    </source>
</evidence>
<reference evidence="6 7" key="1">
    <citation type="submission" date="2023-08" db="EMBL/GenBank/DDBJ databases">
        <title>Implementing the SeqCode for naming new Mesorhizobium species isolated from Vachellia karroo root nodules.</title>
        <authorList>
            <person name="Van Lill M."/>
        </authorList>
    </citation>
    <scope>NUCLEOTIDE SEQUENCE [LARGE SCALE GENOMIC DNA]</scope>
    <source>
        <strain evidence="6 7">VK22B</strain>
    </source>
</reference>
<dbReference type="PROSITE" id="PS51891">
    <property type="entry name" value="CENP_V_GFA"/>
    <property type="match status" value="1"/>
</dbReference>
<evidence type="ECO:0000259" key="5">
    <source>
        <dbReference type="PROSITE" id="PS51891"/>
    </source>
</evidence>
<gene>
    <name evidence="6" type="ORF">RFN29_10410</name>
</gene>
<comment type="caution">
    <text evidence="6">The sequence shown here is derived from an EMBL/GenBank/DDBJ whole genome shotgun (WGS) entry which is preliminary data.</text>
</comment>
<name>A0ABU4Z1Q4_9HYPH</name>
<dbReference type="SUPFAM" id="SSF51316">
    <property type="entry name" value="Mss4-like"/>
    <property type="match status" value="1"/>
</dbReference>
<evidence type="ECO:0000313" key="7">
    <source>
        <dbReference type="Proteomes" id="UP001271249"/>
    </source>
</evidence>
<keyword evidence="3" id="KW-0862">Zinc</keyword>
<evidence type="ECO:0000256" key="2">
    <source>
        <dbReference type="ARBA" id="ARBA00022723"/>
    </source>
</evidence>
<evidence type="ECO:0000256" key="4">
    <source>
        <dbReference type="ARBA" id="ARBA00023239"/>
    </source>
</evidence>
<dbReference type="Proteomes" id="UP001271249">
    <property type="component" value="Unassembled WGS sequence"/>
</dbReference>
<dbReference type="PANTHER" id="PTHR33337:SF40">
    <property type="entry name" value="CENP-V_GFA DOMAIN-CONTAINING PROTEIN-RELATED"/>
    <property type="match status" value="1"/>
</dbReference>
<proteinExistence type="inferred from homology"/>
<keyword evidence="7" id="KW-1185">Reference proteome</keyword>
<dbReference type="InterPro" id="IPR011057">
    <property type="entry name" value="Mss4-like_sf"/>
</dbReference>
<evidence type="ECO:0000313" key="6">
    <source>
        <dbReference type="EMBL" id="MDX8491994.1"/>
    </source>
</evidence>
<accession>A0ABU4Z1Q4</accession>